<feature type="binding site" evidence="14">
    <location>
        <begin position="402"/>
        <end position="411"/>
    </location>
    <ligand>
        <name>ATP</name>
        <dbReference type="ChEBI" id="CHEBI:30616"/>
    </ligand>
</feature>
<dbReference type="GO" id="GO:0005829">
    <property type="term" value="C:cytosol"/>
    <property type="evidence" value="ECO:0007669"/>
    <property type="project" value="TreeGrafter"/>
</dbReference>
<evidence type="ECO:0000256" key="7">
    <source>
        <dbReference type="ARBA" id="ARBA00022684"/>
    </source>
</evidence>
<evidence type="ECO:0000256" key="6">
    <source>
        <dbReference type="ARBA" id="ARBA00022598"/>
    </source>
</evidence>
<keyword evidence="9 13" id="KW-0547">Nucleotide-binding</keyword>
<evidence type="ECO:0000259" key="16">
    <source>
        <dbReference type="Pfam" id="PF03199"/>
    </source>
</evidence>
<keyword evidence="7 13" id="KW-0317">Glutathione biosynthesis</keyword>
<dbReference type="PIRSF" id="PIRSF001558">
    <property type="entry name" value="GSHase"/>
    <property type="match status" value="1"/>
</dbReference>
<comment type="cofactor">
    <cofactor evidence="13 15">
        <name>Mg(2+)</name>
        <dbReference type="ChEBI" id="CHEBI:18420"/>
    </cofactor>
    <text evidence="13 15">Binds 1 Mg(2+) ion per subunit.</text>
</comment>
<feature type="binding site" evidence="15">
    <location>
        <position position="184"/>
    </location>
    <ligand>
        <name>Mg(2+)</name>
        <dbReference type="ChEBI" id="CHEBI:18420"/>
    </ligand>
</feature>
<dbReference type="Gene3D" id="3.30.470.20">
    <property type="entry name" value="ATP-grasp fold, B domain"/>
    <property type="match status" value="1"/>
</dbReference>
<dbReference type="Gene3D" id="3.30.1490.80">
    <property type="match status" value="1"/>
</dbReference>
<evidence type="ECO:0000313" key="18">
    <source>
        <dbReference type="Proteomes" id="UP000466442"/>
    </source>
</evidence>
<evidence type="ECO:0000256" key="13">
    <source>
        <dbReference type="PIRNR" id="PIRNR001558"/>
    </source>
</evidence>
<dbReference type="NCBIfam" id="TIGR01986">
    <property type="entry name" value="glut_syn_euk"/>
    <property type="match status" value="1"/>
</dbReference>
<dbReference type="PANTHER" id="PTHR11130">
    <property type="entry name" value="GLUTATHIONE SYNTHETASE"/>
    <property type="match status" value="1"/>
</dbReference>
<gene>
    <name evidence="17" type="ORF">GE061_011705</name>
</gene>
<feature type="domain" description="Glutathione synthase substrate-binding" evidence="16">
    <location>
        <begin position="242"/>
        <end position="341"/>
    </location>
</feature>
<dbReference type="InterPro" id="IPR014042">
    <property type="entry name" value="Glutathione_synthase_a-hlx"/>
</dbReference>
<dbReference type="Gene3D" id="3.40.50.1760">
    <property type="entry name" value="Glutathione synthase, substrate-binding domain superfamily, eukaryotic"/>
    <property type="match status" value="1"/>
</dbReference>
<dbReference type="InterPro" id="IPR014709">
    <property type="entry name" value="Glutathione_synthase_C_euk"/>
</dbReference>
<dbReference type="FunFam" id="3.30.1490.50:FF:000002">
    <property type="entry name" value="Glutathione synthetase"/>
    <property type="match status" value="1"/>
</dbReference>
<organism evidence="17 18">
    <name type="scientific">Apolygus lucorum</name>
    <name type="common">Small green plant bug</name>
    <name type="synonym">Lygocoris lucorum</name>
    <dbReference type="NCBI Taxonomy" id="248454"/>
    <lineage>
        <taxon>Eukaryota</taxon>
        <taxon>Metazoa</taxon>
        <taxon>Ecdysozoa</taxon>
        <taxon>Arthropoda</taxon>
        <taxon>Hexapoda</taxon>
        <taxon>Insecta</taxon>
        <taxon>Pterygota</taxon>
        <taxon>Neoptera</taxon>
        <taxon>Paraneoptera</taxon>
        <taxon>Hemiptera</taxon>
        <taxon>Heteroptera</taxon>
        <taxon>Panheteroptera</taxon>
        <taxon>Cimicomorpha</taxon>
        <taxon>Miridae</taxon>
        <taxon>Mirini</taxon>
        <taxon>Apolygus</taxon>
    </lineage>
</organism>
<feature type="binding site" evidence="14">
    <location>
        <position position="344"/>
    </location>
    <ligand>
        <name>ATP</name>
        <dbReference type="ChEBI" id="CHEBI:30616"/>
    </ligand>
</feature>
<dbReference type="SUPFAM" id="SSF52440">
    <property type="entry name" value="PreATP-grasp domain"/>
    <property type="match status" value="1"/>
</dbReference>
<dbReference type="FunFam" id="3.40.50.1760:FF:000001">
    <property type="entry name" value="Glutathione synthetase"/>
    <property type="match status" value="1"/>
</dbReference>
<comment type="similarity">
    <text evidence="2 13">Belongs to the eukaryotic GSH synthase family.</text>
</comment>
<keyword evidence="11 13" id="KW-0460">Magnesium</keyword>
<name>A0A8S9Y0W5_APOLU</name>
<dbReference type="Pfam" id="PF03199">
    <property type="entry name" value="GSH_synthase"/>
    <property type="match status" value="1"/>
</dbReference>
<dbReference type="GO" id="GO:0004363">
    <property type="term" value="F:glutathione synthase activity"/>
    <property type="evidence" value="ECO:0007669"/>
    <property type="project" value="UniProtKB-UniRule"/>
</dbReference>
<dbReference type="GO" id="GO:0000287">
    <property type="term" value="F:magnesium ion binding"/>
    <property type="evidence" value="ECO:0007669"/>
    <property type="project" value="UniProtKB-UniRule"/>
</dbReference>
<comment type="subunit">
    <text evidence="3">Homodimer.</text>
</comment>
<keyword evidence="18" id="KW-1185">Reference proteome</keyword>
<feature type="binding site" evidence="14">
    <location>
        <position position="488"/>
    </location>
    <ligand>
        <name>substrate</name>
    </ligand>
</feature>
<feature type="binding site" evidence="14">
    <location>
        <position position="166"/>
    </location>
    <ligand>
        <name>substrate</name>
    </ligand>
</feature>
<reference evidence="17" key="1">
    <citation type="journal article" date="2021" name="Mol. Ecol. Resour.">
        <title>Apolygus lucorum genome provides insights into omnivorousness and mesophyll feeding.</title>
        <authorList>
            <person name="Liu Y."/>
            <person name="Liu H."/>
            <person name="Wang H."/>
            <person name="Huang T."/>
            <person name="Liu B."/>
            <person name="Yang B."/>
            <person name="Yin L."/>
            <person name="Li B."/>
            <person name="Zhang Y."/>
            <person name="Zhang S."/>
            <person name="Jiang F."/>
            <person name="Zhang X."/>
            <person name="Ren Y."/>
            <person name="Wang B."/>
            <person name="Wang S."/>
            <person name="Lu Y."/>
            <person name="Wu K."/>
            <person name="Fan W."/>
            <person name="Wang G."/>
        </authorList>
    </citation>
    <scope>NUCLEOTIDE SEQUENCE</scope>
    <source>
        <strain evidence="17">12Hb</strain>
    </source>
</reference>
<evidence type="ECO:0000256" key="10">
    <source>
        <dbReference type="ARBA" id="ARBA00022840"/>
    </source>
</evidence>
<feature type="binding site" evidence="15">
    <location>
        <position position="406"/>
    </location>
    <ligand>
        <name>Mg(2+)</name>
        <dbReference type="ChEBI" id="CHEBI:18420"/>
    </ligand>
</feature>
<evidence type="ECO:0000256" key="2">
    <source>
        <dbReference type="ARBA" id="ARBA00010385"/>
    </source>
</evidence>
<comment type="caution">
    <text evidence="17">The sequence shown here is derived from an EMBL/GenBank/DDBJ whole genome shotgun (WGS) entry which is preliminary data.</text>
</comment>
<dbReference type="InterPro" id="IPR014049">
    <property type="entry name" value="Glutathione_synthase_N_euk"/>
</dbReference>
<evidence type="ECO:0000256" key="4">
    <source>
        <dbReference type="ARBA" id="ARBA00012214"/>
    </source>
</evidence>
<dbReference type="GO" id="GO:0043295">
    <property type="term" value="F:glutathione binding"/>
    <property type="evidence" value="ECO:0007669"/>
    <property type="project" value="UniProtKB-UniRule"/>
</dbReference>
<dbReference type="InterPro" id="IPR004887">
    <property type="entry name" value="GSH_synth_subst-bd"/>
</dbReference>
<evidence type="ECO:0000256" key="5">
    <source>
        <dbReference type="ARBA" id="ARBA00020821"/>
    </source>
</evidence>
<evidence type="ECO:0000256" key="11">
    <source>
        <dbReference type="ARBA" id="ARBA00022842"/>
    </source>
</evidence>
<keyword evidence="8 13" id="KW-0479">Metal-binding</keyword>
<comment type="catalytic activity">
    <reaction evidence="12">
        <text>gamma-L-glutamyl-L-cysteine + glycine + ATP = glutathione + ADP + phosphate + H(+)</text>
        <dbReference type="Rhea" id="RHEA:13557"/>
        <dbReference type="ChEBI" id="CHEBI:15378"/>
        <dbReference type="ChEBI" id="CHEBI:30616"/>
        <dbReference type="ChEBI" id="CHEBI:43474"/>
        <dbReference type="ChEBI" id="CHEBI:57305"/>
        <dbReference type="ChEBI" id="CHEBI:57925"/>
        <dbReference type="ChEBI" id="CHEBI:58173"/>
        <dbReference type="ChEBI" id="CHEBI:456216"/>
        <dbReference type="EC" id="6.3.2.3"/>
    </reaction>
    <physiologicalReaction direction="left-to-right" evidence="12">
        <dbReference type="Rhea" id="RHEA:13558"/>
    </physiologicalReaction>
</comment>
<feature type="binding site" evidence="14">
    <location>
        <position position="463"/>
    </location>
    <ligand>
        <name>ATP</name>
        <dbReference type="ChEBI" id="CHEBI:30616"/>
    </ligand>
</feature>
<evidence type="ECO:0000256" key="8">
    <source>
        <dbReference type="ARBA" id="ARBA00022723"/>
    </source>
</evidence>
<dbReference type="Gene3D" id="3.30.1490.50">
    <property type="match status" value="1"/>
</dbReference>
<evidence type="ECO:0000256" key="9">
    <source>
        <dbReference type="ARBA" id="ARBA00022741"/>
    </source>
</evidence>
<proteinExistence type="inferred from homology"/>
<evidence type="ECO:0000256" key="15">
    <source>
        <dbReference type="PIRSR" id="PIRSR001558-2"/>
    </source>
</evidence>
<feature type="binding site" evidence="14">
    <location>
        <position position="490"/>
    </location>
    <ligand>
        <name>ATP</name>
        <dbReference type="ChEBI" id="CHEBI:30616"/>
    </ligand>
</feature>
<evidence type="ECO:0000256" key="3">
    <source>
        <dbReference type="ARBA" id="ARBA00011738"/>
    </source>
</evidence>
<evidence type="ECO:0000313" key="17">
    <source>
        <dbReference type="EMBL" id="KAF6213976.1"/>
    </source>
</evidence>
<dbReference type="Proteomes" id="UP000466442">
    <property type="component" value="Unassembled WGS sequence"/>
</dbReference>
<accession>A0A8S9Y0W5</accession>
<feature type="binding site" evidence="15">
    <location>
        <position position="182"/>
    </location>
    <ligand>
        <name>Mg(2+)</name>
        <dbReference type="ChEBI" id="CHEBI:18420"/>
    </ligand>
</feature>
<dbReference type="SUPFAM" id="SSF56059">
    <property type="entry name" value="Glutathione synthetase ATP-binding domain-like"/>
    <property type="match status" value="1"/>
</dbReference>
<dbReference type="Pfam" id="PF03917">
    <property type="entry name" value="GSH_synth_ATP"/>
    <property type="match status" value="1"/>
</dbReference>
<dbReference type="GO" id="GO:0005524">
    <property type="term" value="F:ATP binding"/>
    <property type="evidence" value="ECO:0007669"/>
    <property type="project" value="UniProtKB-UniRule"/>
</dbReference>
<feature type="binding site" evidence="14">
    <location>
        <begin position="434"/>
        <end position="437"/>
    </location>
    <ligand>
        <name>ATP</name>
        <dbReference type="ChEBI" id="CHEBI:30616"/>
    </ligand>
</feature>
<dbReference type="InterPro" id="IPR016185">
    <property type="entry name" value="PreATP-grasp_dom_sf"/>
</dbReference>
<evidence type="ECO:0000256" key="14">
    <source>
        <dbReference type="PIRSR" id="PIRSR001558-1"/>
    </source>
</evidence>
<feature type="binding site" evidence="14">
    <location>
        <position position="258"/>
    </location>
    <ligand>
        <name>substrate</name>
    </ligand>
</feature>
<evidence type="ECO:0000256" key="1">
    <source>
        <dbReference type="ARBA" id="ARBA00004965"/>
    </source>
</evidence>
<dbReference type="InterPro" id="IPR005615">
    <property type="entry name" value="Glutathione_synthase"/>
</dbReference>
<evidence type="ECO:0000256" key="12">
    <source>
        <dbReference type="ARBA" id="ARBA00048871"/>
    </source>
</evidence>
<sequence>MDTIPFLSIVEPALGGLVVETWTEAVASPTLNYQWLFQVKMSHNGLPINLPLEENVLREIVEKAKDWGLMHGVGIRPFDTMNPNTLTIAPHALFPTPVPRKDFDELIRLQPALNLLMHKVAHDHKFLEKALGNTVLHDEFTKRTYEIYETVRKEGFAQDVSLGMFRSDYLPDTVRSLYLQVEINTISTSIASLASHVTELQSYILGELGYSHLLENMPDNNSLHLMSLGLVKTWEYFGNEKAVVLFLTEDVTANICDQRFMEYEIRKIQPKIKVLRVKFSDSAKFRLGSKKELLVDDQEVAVVYYRTAYTPELYKKGDWETRLLIERSTAVKCPSVQYHLAGTKKVQQVLALPGVVEQFFEDPSEAKAIRKLFTELYSLDLNEEGDKAYNLAFQLPENYVLKPQREGGGNNIYGKEIPNFLQSLGKERQAYILMGLISPRPTQNYLVSRASGDLPALETVVSELGIYGVILGSSKEILTNYQAGHMLRSKLSTSNEGGLAVGSGFLDSPYLV</sequence>
<dbReference type="AlphaFoldDB" id="A0A8S9Y0W5"/>
<dbReference type="PANTHER" id="PTHR11130:SF0">
    <property type="entry name" value="GLUTATHIONE SYNTHETASE"/>
    <property type="match status" value="1"/>
</dbReference>
<protein>
    <recommendedName>
        <fullName evidence="5 13">Glutathione synthetase</fullName>
        <shortName evidence="13">GSH-S</shortName>
        <ecNumber evidence="4 13">6.3.2.3</ecNumber>
    </recommendedName>
</protein>
<feature type="binding site" evidence="14">
    <location>
        <position position="413"/>
    </location>
    <ligand>
        <name>ATP</name>
        <dbReference type="ChEBI" id="CHEBI:30616"/>
    </ligand>
</feature>
<comment type="pathway">
    <text evidence="1 13">Sulfur metabolism; glutathione biosynthesis; glutathione from L-cysteine and L-glutamate: step 2/2.</text>
</comment>
<dbReference type="Gene3D" id="1.10.1080.10">
    <property type="entry name" value="Glutathione Synthetase, Chain A, domain 3"/>
    <property type="match status" value="1"/>
</dbReference>
<keyword evidence="10 13" id="KW-0067">ATP-binding</keyword>
<feature type="binding site" evidence="14">
    <location>
        <position position="496"/>
    </location>
    <ligand>
        <name>ATP</name>
        <dbReference type="ChEBI" id="CHEBI:30616"/>
    </ligand>
</feature>
<dbReference type="EC" id="6.3.2.3" evidence="4 13"/>
<keyword evidence="6 13" id="KW-0436">Ligase</keyword>
<dbReference type="EMBL" id="WIXP02000003">
    <property type="protein sequence ID" value="KAF6213976.1"/>
    <property type="molecule type" value="Genomic_DNA"/>
</dbReference>
<dbReference type="OrthoDB" id="2020073at2759"/>
<dbReference type="InterPro" id="IPR037013">
    <property type="entry name" value="GSH-S_sub-bd_sf"/>
</dbReference>
<feature type="binding site" evidence="14">
    <location>
        <position position="182"/>
    </location>
    <ligand>
        <name>ATP</name>
        <dbReference type="ChEBI" id="CHEBI:30616"/>
    </ligand>
</feature>